<evidence type="ECO:0000256" key="5">
    <source>
        <dbReference type="SAM" id="MobiDB-lite"/>
    </source>
</evidence>
<dbReference type="GO" id="GO:0008270">
    <property type="term" value="F:zinc ion binding"/>
    <property type="evidence" value="ECO:0007669"/>
    <property type="project" value="UniProtKB-KW"/>
</dbReference>
<evidence type="ECO:0000313" key="7">
    <source>
        <dbReference type="EMBL" id="KAJ4268929.1"/>
    </source>
</evidence>
<name>A0A9W8SBN9_9HYPO</name>
<evidence type="ECO:0000256" key="2">
    <source>
        <dbReference type="ARBA" id="ARBA00022771"/>
    </source>
</evidence>
<accession>A0A9W8SBN9</accession>
<protein>
    <recommendedName>
        <fullName evidence="6">RING-type domain-containing protein</fullName>
    </recommendedName>
</protein>
<dbReference type="EMBL" id="JAOQAZ010000003">
    <property type="protein sequence ID" value="KAJ4268929.1"/>
    <property type="molecule type" value="Genomic_DNA"/>
</dbReference>
<evidence type="ECO:0000259" key="6">
    <source>
        <dbReference type="PROSITE" id="PS50089"/>
    </source>
</evidence>
<keyword evidence="3" id="KW-0862">Zinc</keyword>
<comment type="caution">
    <text evidence="7">The sequence shown here is derived from an EMBL/GenBank/DDBJ whole genome shotgun (WGS) entry which is preliminary data.</text>
</comment>
<evidence type="ECO:0000313" key="8">
    <source>
        <dbReference type="Proteomes" id="UP001152049"/>
    </source>
</evidence>
<dbReference type="SUPFAM" id="SSF57850">
    <property type="entry name" value="RING/U-box"/>
    <property type="match status" value="1"/>
</dbReference>
<feature type="compositionally biased region" description="Low complexity" evidence="5">
    <location>
        <begin position="288"/>
        <end position="297"/>
    </location>
</feature>
<organism evidence="7 8">
    <name type="scientific">Fusarium torreyae</name>
    <dbReference type="NCBI Taxonomy" id="1237075"/>
    <lineage>
        <taxon>Eukaryota</taxon>
        <taxon>Fungi</taxon>
        <taxon>Dikarya</taxon>
        <taxon>Ascomycota</taxon>
        <taxon>Pezizomycotina</taxon>
        <taxon>Sordariomycetes</taxon>
        <taxon>Hypocreomycetidae</taxon>
        <taxon>Hypocreales</taxon>
        <taxon>Nectriaceae</taxon>
        <taxon>Fusarium</taxon>
    </lineage>
</organism>
<feature type="domain" description="RING-type" evidence="6">
    <location>
        <begin position="32"/>
        <end position="90"/>
    </location>
</feature>
<dbReference type="PROSITE" id="PS50089">
    <property type="entry name" value="ZF_RING_2"/>
    <property type="match status" value="1"/>
</dbReference>
<dbReference type="Proteomes" id="UP001152049">
    <property type="component" value="Unassembled WGS sequence"/>
</dbReference>
<dbReference type="AlphaFoldDB" id="A0A9W8SBN9"/>
<proteinExistence type="predicted"/>
<dbReference type="Pfam" id="PF00097">
    <property type="entry name" value="zf-C3HC4"/>
    <property type="match status" value="1"/>
</dbReference>
<gene>
    <name evidence="7" type="ORF">NW762_003000</name>
</gene>
<evidence type="ECO:0000256" key="1">
    <source>
        <dbReference type="ARBA" id="ARBA00022723"/>
    </source>
</evidence>
<sequence>MSTVEGFWPTIRQAINHSIATSLPNEDIKPQCPICLEDLSVTTFPPVPNRPSTEPGVDPTLGEVLLCGHVLCQACRLASEAVKRGCPVCRAALECSRCGAHTKPFPIPKDDNGEPVPLTMAEDKLHEGRCPECMAKLGFLIDIDEGEWPQGLEDMEVGFVPFFYHTVSKLEEQKREVSKEALINAFATIVDDEFDMMMGKRRIRTAISASRLREDDPWFEIGPPAVARPLRPVIPTPPNARFRLPPAPRMIHQPRPLNLVARAPGSGAQHIVLQNLQFRSRQPQGRGPTSAPAAASAEQDAGDNLGGPQGQGQAQAAAQREQRVLSIGGVDIVMYDPYAEEEMFE</sequence>
<reference evidence="7" key="1">
    <citation type="submission" date="2022-09" db="EMBL/GenBank/DDBJ databases">
        <title>Fusarium specimens isolated from Avocado Roots.</title>
        <authorList>
            <person name="Stajich J."/>
            <person name="Roper C."/>
            <person name="Heimlech-Rivalta G."/>
        </authorList>
    </citation>
    <scope>NUCLEOTIDE SEQUENCE</scope>
    <source>
        <strain evidence="7">CF00136</strain>
    </source>
</reference>
<feature type="region of interest" description="Disordered" evidence="5">
    <location>
        <begin position="279"/>
        <end position="321"/>
    </location>
</feature>
<dbReference type="OrthoDB" id="654191at2759"/>
<dbReference type="SMART" id="SM00184">
    <property type="entry name" value="RING"/>
    <property type="match status" value="1"/>
</dbReference>
<evidence type="ECO:0000256" key="4">
    <source>
        <dbReference type="PROSITE-ProRule" id="PRU00175"/>
    </source>
</evidence>
<dbReference type="InterPro" id="IPR001841">
    <property type="entry name" value="Znf_RING"/>
</dbReference>
<keyword evidence="8" id="KW-1185">Reference proteome</keyword>
<dbReference type="InterPro" id="IPR013083">
    <property type="entry name" value="Znf_RING/FYVE/PHD"/>
</dbReference>
<keyword evidence="1" id="KW-0479">Metal-binding</keyword>
<dbReference type="InterPro" id="IPR018957">
    <property type="entry name" value="Znf_C3HC4_RING-type"/>
</dbReference>
<evidence type="ECO:0000256" key="3">
    <source>
        <dbReference type="ARBA" id="ARBA00022833"/>
    </source>
</evidence>
<dbReference type="Gene3D" id="3.30.40.10">
    <property type="entry name" value="Zinc/RING finger domain, C3HC4 (zinc finger)"/>
    <property type="match status" value="1"/>
</dbReference>
<keyword evidence="2 4" id="KW-0863">Zinc-finger</keyword>